<feature type="region of interest" description="Disordered" evidence="1">
    <location>
        <begin position="77"/>
        <end position="100"/>
    </location>
</feature>
<dbReference type="VEuPathDB" id="VectorBase:AMIN002803"/>
<dbReference type="Proteomes" id="UP000075920">
    <property type="component" value="Unassembled WGS sequence"/>
</dbReference>
<feature type="compositionally biased region" description="Polar residues" evidence="1">
    <location>
        <begin position="90"/>
        <end position="100"/>
    </location>
</feature>
<reference evidence="3" key="1">
    <citation type="submission" date="2013-03" db="EMBL/GenBank/DDBJ databases">
        <title>The Genome Sequence of Anopheles minimus MINIMUS1.</title>
        <authorList>
            <consortium name="The Broad Institute Genomics Platform"/>
            <person name="Neafsey D.E."/>
            <person name="Walton C."/>
            <person name="Walker B."/>
            <person name="Young S.K."/>
            <person name="Zeng Q."/>
            <person name="Gargeya S."/>
            <person name="Fitzgerald M."/>
            <person name="Haas B."/>
            <person name="Abouelleil A."/>
            <person name="Allen A.W."/>
            <person name="Alvarado L."/>
            <person name="Arachchi H.M."/>
            <person name="Berlin A.M."/>
            <person name="Chapman S.B."/>
            <person name="Gainer-Dewar J."/>
            <person name="Goldberg J."/>
            <person name="Griggs A."/>
            <person name="Gujja S."/>
            <person name="Hansen M."/>
            <person name="Howarth C."/>
            <person name="Imamovic A."/>
            <person name="Ireland A."/>
            <person name="Larimer J."/>
            <person name="McCowan C."/>
            <person name="Murphy C."/>
            <person name="Pearson M."/>
            <person name="Poon T.W."/>
            <person name="Priest M."/>
            <person name="Roberts A."/>
            <person name="Saif S."/>
            <person name="Shea T."/>
            <person name="Sisk P."/>
            <person name="Sykes S."/>
            <person name="Wortman J."/>
            <person name="Nusbaum C."/>
            <person name="Birren B."/>
        </authorList>
    </citation>
    <scope>NUCLEOTIDE SEQUENCE [LARGE SCALE GENOMIC DNA]</scope>
    <source>
        <strain evidence="3">MINIMUS1</strain>
    </source>
</reference>
<dbReference type="EnsemblMetazoa" id="AMIN002803-RA">
    <property type="protein sequence ID" value="AMIN002803-PA"/>
    <property type="gene ID" value="AMIN002803"/>
</dbReference>
<sequence length="100" mass="11456">MPARPRHWSSPFRSRVPLVAKNANISSPLNVSSGWALDGTRGYPIHRILRRYRIDPQQTGFHRQPLSVTVRLDPIRPLPMKMDESRQRCSPESQTAGRTI</sequence>
<accession>A0A182VXK4</accession>
<evidence type="ECO:0000313" key="2">
    <source>
        <dbReference type="EnsemblMetazoa" id="AMIN002803-PA"/>
    </source>
</evidence>
<evidence type="ECO:0000313" key="3">
    <source>
        <dbReference type="Proteomes" id="UP000075920"/>
    </source>
</evidence>
<keyword evidence="3" id="KW-1185">Reference proteome</keyword>
<organism evidence="2 3">
    <name type="scientific">Anopheles minimus</name>
    <dbReference type="NCBI Taxonomy" id="112268"/>
    <lineage>
        <taxon>Eukaryota</taxon>
        <taxon>Metazoa</taxon>
        <taxon>Ecdysozoa</taxon>
        <taxon>Arthropoda</taxon>
        <taxon>Hexapoda</taxon>
        <taxon>Insecta</taxon>
        <taxon>Pterygota</taxon>
        <taxon>Neoptera</taxon>
        <taxon>Endopterygota</taxon>
        <taxon>Diptera</taxon>
        <taxon>Nematocera</taxon>
        <taxon>Culicoidea</taxon>
        <taxon>Culicidae</taxon>
        <taxon>Anophelinae</taxon>
        <taxon>Anopheles</taxon>
    </lineage>
</organism>
<dbReference type="AlphaFoldDB" id="A0A182VXK4"/>
<name>A0A182VXK4_9DIPT</name>
<proteinExistence type="predicted"/>
<reference evidence="2" key="2">
    <citation type="submission" date="2020-05" db="UniProtKB">
        <authorList>
            <consortium name="EnsemblMetazoa"/>
        </authorList>
    </citation>
    <scope>IDENTIFICATION</scope>
    <source>
        <strain evidence="2">MINIMUS1</strain>
    </source>
</reference>
<evidence type="ECO:0000256" key="1">
    <source>
        <dbReference type="SAM" id="MobiDB-lite"/>
    </source>
</evidence>
<protein>
    <submittedName>
        <fullName evidence="2">Uncharacterized protein</fullName>
    </submittedName>
</protein>